<dbReference type="GO" id="GO:0004497">
    <property type="term" value="F:monooxygenase activity"/>
    <property type="evidence" value="ECO:0007669"/>
    <property type="project" value="UniProtKB-KW"/>
</dbReference>
<proteinExistence type="inferred from homology"/>
<evidence type="ECO:0000256" key="8">
    <source>
        <dbReference type="ARBA" id="ARBA00022848"/>
    </source>
</evidence>
<evidence type="ECO:0000256" key="13">
    <source>
        <dbReference type="PIRSR" id="PIRSR602401-1"/>
    </source>
</evidence>
<dbReference type="GO" id="GO:0046872">
    <property type="term" value="F:metal ion binding"/>
    <property type="evidence" value="ECO:0007669"/>
    <property type="project" value="UniProtKB-KW"/>
</dbReference>
<evidence type="ECO:0008006" key="18">
    <source>
        <dbReference type="Google" id="ProtNLM"/>
    </source>
</evidence>
<dbReference type="InterPro" id="IPR036396">
    <property type="entry name" value="Cyt_P450_sf"/>
</dbReference>
<dbReference type="InterPro" id="IPR017972">
    <property type="entry name" value="Cyt_P450_CS"/>
</dbReference>
<dbReference type="InterPro" id="IPR002401">
    <property type="entry name" value="Cyt_P450_E_grp-I"/>
</dbReference>
<evidence type="ECO:0000313" key="17">
    <source>
        <dbReference type="Proteomes" id="UP001562425"/>
    </source>
</evidence>
<evidence type="ECO:0000256" key="1">
    <source>
        <dbReference type="ARBA" id="ARBA00001971"/>
    </source>
</evidence>
<evidence type="ECO:0000256" key="15">
    <source>
        <dbReference type="SAM" id="Phobius"/>
    </source>
</evidence>
<accession>A0ABD1DPW0</accession>
<comment type="cofactor">
    <cofactor evidence="1 13">
        <name>heme</name>
        <dbReference type="ChEBI" id="CHEBI:30413"/>
    </cofactor>
</comment>
<evidence type="ECO:0000256" key="14">
    <source>
        <dbReference type="RuleBase" id="RU000461"/>
    </source>
</evidence>
<comment type="similarity">
    <text evidence="4 14">Belongs to the cytochrome P450 family.</text>
</comment>
<dbReference type="FunFam" id="1.10.630.10:FF:000182">
    <property type="entry name" value="Cytochrome P450 3A4"/>
    <property type="match status" value="1"/>
</dbReference>
<dbReference type="EMBL" id="JBEHCU010004777">
    <property type="protein sequence ID" value="KAL1401464.1"/>
    <property type="molecule type" value="Genomic_DNA"/>
</dbReference>
<keyword evidence="17" id="KW-1185">Reference proteome</keyword>
<dbReference type="SUPFAM" id="SSF48264">
    <property type="entry name" value="Cytochrome P450"/>
    <property type="match status" value="2"/>
</dbReference>
<keyword evidence="6 13" id="KW-0479">Metal-binding</keyword>
<dbReference type="CDD" id="cd11056">
    <property type="entry name" value="CYP6-like"/>
    <property type="match status" value="1"/>
</dbReference>
<evidence type="ECO:0000256" key="12">
    <source>
        <dbReference type="ARBA" id="ARBA00023136"/>
    </source>
</evidence>
<dbReference type="PROSITE" id="PS00086">
    <property type="entry name" value="CYTOCHROME_P450"/>
    <property type="match status" value="1"/>
</dbReference>
<evidence type="ECO:0000256" key="7">
    <source>
        <dbReference type="ARBA" id="ARBA00022824"/>
    </source>
</evidence>
<keyword evidence="8" id="KW-0492">Microsome</keyword>
<dbReference type="GO" id="GO:0005789">
    <property type="term" value="C:endoplasmic reticulum membrane"/>
    <property type="evidence" value="ECO:0007669"/>
    <property type="project" value="UniProtKB-SubCell"/>
</dbReference>
<feature type="binding site" description="axial binding residue" evidence="13">
    <location>
        <position position="519"/>
    </location>
    <ligand>
        <name>heme</name>
        <dbReference type="ChEBI" id="CHEBI:30413"/>
    </ligand>
    <ligandPart>
        <name>Fe</name>
        <dbReference type="ChEBI" id="CHEBI:18248"/>
    </ligandPart>
</feature>
<evidence type="ECO:0000256" key="9">
    <source>
        <dbReference type="ARBA" id="ARBA00023002"/>
    </source>
</evidence>
<evidence type="ECO:0000256" key="10">
    <source>
        <dbReference type="ARBA" id="ARBA00023004"/>
    </source>
</evidence>
<name>A0ABD1DPW0_CULPP</name>
<reference evidence="16 17" key="1">
    <citation type="submission" date="2024-05" db="EMBL/GenBank/DDBJ databases">
        <title>Culex pipiens pipiens assembly and annotation.</title>
        <authorList>
            <person name="Alout H."/>
            <person name="Durand T."/>
        </authorList>
    </citation>
    <scope>NUCLEOTIDE SEQUENCE [LARGE SCALE GENOMIC DNA]</scope>
    <source>
        <strain evidence="16">HA-2024</strain>
        <tissue evidence="16">Whole body</tissue>
    </source>
</reference>
<dbReference type="PANTHER" id="PTHR24292">
    <property type="entry name" value="CYTOCHROME P450"/>
    <property type="match status" value="1"/>
</dbReference>
<keyword evidence="7" id="KW-0256">Endoplasmic reticulum</keyword>
<keyword evidence="15" id="KW-1133">Transmembrane helix</keyword>
<dbReference type="Gene3D" id="1.10.630.10">
    <property type="entry name" value="Cytochrome P450"/>
    <property type="match status" value="2"/>
</dbReference>
<sequence>MIYASWDVFSSYFTLLLLCIVLFIAWFVSTGATRYWQCFEGLVPYIAGRPLVGNFLQPLLMRQSMFELMEQLYEDGRVKGSKVFGIALLMQPALVLRDPEVIKQVLIKDAAFFCNRFMCTDPASDPIGYYNLLMIKNPHWKQLRAFLTPSLSLAKIKKMHLLVDQMCTDRNADPFGYYNLLMIKEPLWKDLRSHLSPSVTSFKLKRMLPLIDQIGQDMLSYVETLPEKRPQVREIELKELCAQFTTDVIASTFFGIRSCCLSQEESEFRYYGRKIFEYGARRGVTMASFFFMPELVPYLKFKLFPRDTEQFLRVIIQREMERREASGEKRGDFIDSLISLKSNDATIGVKEKIPLKDDILVAQAATFYMASFETTSSVLSFTLYELTKNPSIQQRLREEICAAIGRNQGGPDLPYECIVNELPYLGAVISEAARLYPVLPFLERQCSLPEGATGYKLEPFHDFVIPNKMPVLIPIYAIHRDPKFFPEPLRFNPERFSKENLDKIVPCSYMPFGVGPRTCLGSHFGTLQVKVAIVRLLSRYRLMCSESTPKTLTYRKNAFTLCSNEGLFANLVEDKLF</sequence>
<dbReference type="Pfam" id="PF00067">
    <property type="entry name" value="p450"/>
    <property type="match status" value="2"/>
</dbReference>
<keyword evidence="12 15" id="KW-0472">Membrane</keyword>
<evidence type="ECO:0000256" key="2">
    <source>
        <dbReference type="ARBA" id="ARBA00004174"/>
    </source>
</evidence>
<feature type="transmembrane region" description="Helical" evidence="15">
    <location>
        <begin position="12"/>
        <end position="29"/>
    </location>
</feature>
<keyword evidence="11 14" id="KW-0503">Monooxygenase</keyword>
<evidence type="ECO:0000256" key="11">
    <source>
        <dbReference type="ARBA" id="ARBA00023033"/>
    </source>
</evidence>
<evidence type="ECO:0000256" key="6">
    <source>
        <dbReference type="ARBA" id="ARBA00022723"/>
    </source>
</evidence>
<organism evidence="16 17">
    <name type="scientific">Culex pipiens pipiens</name>
    <name type="common">Northern house mosquito</name>
    <dbReference type="NCBI Taxonomy" id="38569"/>
    <lineage>
        <taxon>Eukaryota</taxon>
        <taxon>Metazoa</taxon>
        <taxon>Ecdysozoa</taxon>
        <taxon>Arthropoda</taxon>
        <taxon>Hexapoda</taxon>
        <taxon>Insecta</taxon>
        <taxon>Pterygota</taxon>
        <taxon>Neoptera</taxon>
        <taxon>Endopterygota</taxon>
        <taxon>Diptera</taxon>
        <taxon>Nematocera</taxon>
        <taxon>Culicoidea</taxon>
        <taxon>Culicidae</taxon>
        <taxon>Culicinae</taxon>
        <taxon>Culicini</taxon>
        <taxon>Culex</taxon>
        <taxon>Culex</taxon>
    </lineage>
</organism>
<dbReference type="PANTHER" id="PTHR24292:SF45">
    <property type="entry name" value="CYTOCHROME P450 6G1-RELATED"/>
    <property type="match status" value="1"/>
</dbReference>
<keyword evidence="5 13" id="KW-0349">Heme</keyword>
<evidence type="ECO:0000256" key="5">
    <source>
        <dbReference type="ARBA" id="ARBA00022617"/>
    </source>
</evidence>
<dbReference type="AlphaFoldDB" id="A0ABD1DPW0"/>
<keyword evidence="15" id="KW-0812">Transmembrane</keyword>
<evidence type="ECO:0000313" key="16">
    <source>
        <dbReference type="EMBL" id="KAL1401464.1"/>
    </source>
</evidence>
<dbReference type="PRINTS" id="PR00385">
    <property type="entry name" value="P450"/>
</dbReference>
<dbReference type="InterPro" id="IPR001128">
    <property type="entry name" value="Cyt_P450"/>
</dbReference>
<gene>
    <name evidence="16" type="ORF">pipiens_006577</name>
</gene>
<keyword evidence="9 14" id="KW-0560">Oxidoreductase</keyword>
<keyword evidence="10 13" id="KW-0408">Iron</keyword>
<comment type="subcellular location">
    <subcellularLocation>
        <location evidence="3">Endoplasmic reticulum membrane</location>
        <topology evidence="3">Peripheral membrane protein</topology>
    </subcellularLocation>
    <subcellularLocation>
        <location evidence="2">Microsome membrane</location>
        <topology evidence="2">Peripheral membrane protein</topology>
    </subcellularLocation>
</comment>
<comment type="caution">
    <text evidence="16">The sequence shown here is derived from an EMBL/GenBank/DDBJ whole genome shotgun (WGS) entry which is preliminary data.</text>
</comment>
<dbReference type="PRINTS" id="PR00463">
    <property type="entry name" value="EP450I"/>
</dbReference>
<evidence type="ECO:0000256" key="4">
    <source>
        <dbReference type="ARBA" id="ARBA00010617"/>
    </source>
</evidence>
<dbReference type="InterPro" id="IPR050476">
    <property type="entry name" value="Insect_CytP450_Detox"/>
</dbReference>
<dbReference type="Proteomes" id="UP001562425">
    <property type="component" value="Unassembled WGS sequence"/>
</dbReference>
<evidence type="ECO:0000256" key="3">
    <source>
        <dbReference type="ARBA" id="ARBA00004406"/>
    </source>
</evidence>
<protein>
    <recommendedName>
        <fullName evidence="18">Cytochrome P450</fullName>
    </recommendedName>
</protein>